<accession>A0A4Y2JMG9</accession>
<name>A0A4Y2JMG9_ARAVE</name>
<organism evidence="1 2">
    <name type="scientific">Araneus ventricosus</name>
    <name type="common">Orbweaver spider</name>
    <name type="synonym">Epeira ventricosa</name>
    <dbReference type="NCBI Taxonomy" id="182803"/>
    <lineage>
        <taxon>Eukaryota</taxon>
        <taxon>Metazoa</taxon>
        <taxon>Ecdysozoa</taxon>
        <taxon>Arthropoda</taxon>
        <taxon>Chelicerata</taxon>
        <taxon>Arachnida</taxon>
        <taxon>Araneae</taxon>
        <taxon>Araneomorphae</taxon>
        <taxon>Entelegynae</taxon>
        <taxon>Araneoidea</taxon>
        <taxon>Araneidae</taxon>
        <taxon>Araneus</taxon>
    </lineage>
</organism>
<evidence type="ECO:0000313" key="1">
    <source>
        <dbReference type="EMBL" id="GBM90619.1"/>
    </source>
</evidence>
<proteinExistence type="predicted"/>
<dbReference type="EMBL" id="BGPR01003638">
    <property type="protein sequence ID" value="GBM90619.1"/>
    <property type="molecule type" value="Genomic_DNA"/>
</dbReference>
<gene>
    <name evidence="1" type="ORF">AVEN_239224_1</name>
</gene>
<protein>
    <submittedName>
        <fullName evidence="1">Uncharacterized protein</fullName>
    </submittedName>
</protein>
<comment type="caution">
    <text evidence="1">The sequence shown here is derived from an EMBL/GenBank/DDBJ whole genome shotgun (WGS) entry which is preliminary data.</text>
</comment>
<evidence type="ECO:0000313" key="2">
    <source>
        <dbReference type="Proteomes" id="UP000499080"/>
    </source>
</evidence>
<dbReference type="Proteomes" id="UP000499080">
    <property type="component" value="Unassembled WGS sequence"/>
</dbReference>
<keyword evidence="2" id="KW-1185">Reference proteome</keyword>
<dbReference type="AlphaFoldDB" id="A0A4Y2JMG9"/>
<reference evidence="1 2" key="1">
    <citation type="journal article" date="2019" name="Sci. Rep.">
        <title>Orb-weaving spider Araneus ventricosus genome elucidates the spidroin gene catalogue.</title>
        <authorList>
            <person name="Kono N."/>
            <person name="Nakamura H."/>
            <person name="Ohtoshi R."/>
            <person name="Moran D.A.P."/>
            <person name="Shinohara A."/>
            <person name="Yoshida Y."/>
            <person name="Fujiwara M."/>
            <person name="Mori M."/>
            <person name="Tomita M."/>
            <person name="Arakawa K."/>
        </authorList>
    </citation>
    <scope>NUCLEOTIDE SEQUENCE [LARGE SCALE GENOMIC DNA]</scope>
</reference>
<sequence length="96" mass="10868">MVSHGLSHMLPHKSAIPFSSMKTVDLGNQGPLENSDFYCPQNLRARSCEWETAKGGASLRHTLFRLPSVVTPDNMVCSGLRSMMQKIEHAFWRPYF</sequence>